<feature type="domain" description="PH" evidence="3">
    <location>
        <begin position="271"/>
        <end position="374"/>
    </location>
</feature>
<keyword evidence="1" id="KW-0343">GTPase activation</keyword>
<dbReference type="InterPro" id="IPR008936">
    <property type="entry name" value="Rho_GTPase_activation_prot"/>
</dbReference>
<dbReference type="GO" id="GO:0005096">
    <property type="term" value="F:GTPase activator activity"/>
    <property type="evidence" value="ECO:0007669"/>
    <property type="project" value="UniProtKB-KW"/>
</dbReference>
<feature type="domain" description="WW" evidence="4">
    <location>
        <begin position="83"/>
        <end position="117"/>
    </location>
</feature>
<dbReference type="SUPFAM" id="SSF48350">
    <property type="entry name" value="GTPase activation domain, GAP"/>
    <property type="match status" value="1"/>
</dbReference>
<evidence type="ECO:0000313" key="7">
    <source>
        <dbReference type="Proteomes" id="UP000770717"/>
    </source>
</evidence>
<dbReference type="Gene3D" id="2.30.29.30">
    <property type="entry name" value="Pleckstrin-homology domain (PH domain)/Phosphotyrosine-binding domain (PTB)"/>
    <property type="match status" value="1"/>
</dbReference>
<dbReference type="InterPro" id="IPR050729">
    <property type="entry name" value="Rho-GAP"/>
</dbReference>
<sequence length="642" mass="73316">VVNEEEAPSPIYANLEDFCRAGLRQRTSYSASTIEDWETHTDKRSGQLFYYNCVTGETTWDCPFDQTEDTLQSPISLASLSPLPGEPEFEKHFDESSGQFYFYNLVTGETSWDPPPESEPHLPAGRPMFSPYGSVDRRPPTPEADYPEYSPDNIDVYPEADYDGPCIPPPPQQAPADGQFSGWSCQIKDGQKLYIHNSTGETWLQSQDQYGKTYFYTPDGSMSQWKLPQLSPPELQSRNSVLDQNSNVFTGLYLPTETKGLEKAGVLQKTKILENGRRLRKNWSSSWTVLEGGILTFFKDTKNLSSSSLKQSLLTVPEHTVRLQGATLSWATKDKSSKKHVMELRTRNGCEYLIHHDSEAIAKDWFASISKSIGKSVHLSSDYTSENDNESLSEFGSTETLGVKDEKKNPGQNSDSDRNVRAKLRRFLQRRPTLQSLRDKGYIRDQVFGCHLHQLCEQEKRDVPEFVSHCIEVVERRGLDIDGLYRISGNLAVIQKLRYKVDHGENFSLDDGRWEDVHVITGALKLFFRELPEPLFPYSYFEQFVEVIKLSDQNQKISRLKELVLSLPPPNLETMRLLFRHLCSVIEHKDANRMSVQSVAIVFGPTLLRPEQEGSNIAMNMVYQNQIVEQILIHYKFIFRSC</sequence>
<protein>
    <recommendedName>
        <fullName evidence="8">Rho GTPase activating protein 27</fullName>
    </recommendedName>
</protein>
<dbReference type="CDD" id="cd00201">
    <property type="entry name" value="WW"/>
    <property type="match status" value="2"/>
</dbReference>
<dbReference type="OrthoDB" id="79452at2759"/>
<dbReference type="SMART" id="SM00233">
    <property type="entry name" value="PH"/>
    <property type="match status" value="1"/>
</dbReference>
<dbReference type="InterPro" id="IPR011993">
    <property type="entry name" value="PH-like_dom_sf"/>
</dbReference>
<keyword evidence="7" id="KW-1185">Reference proteome</keyword>
<dbReference type="SMART" id="SM00456">
    <property type="entry name" value="WW"/>
    <property type="match status" value="3"/>
</dbReference>
<dbReference type="Pfam" id="PF00397">
    <property type="entry name" value="WW"/>
    <property type="match status" value="2"/>
</dbReference>
<organism evidence="6 7">
    <name type="scientific">Eleutherodactylus coqui</name>
    <name type="common">Puerto Rican coqui</name>
    <dbReference type="NCBI Taxonomy" id="57060"/>
    <lineage>
        <taxon>Eukaryota</taxon>
        <taxon>Metazoa</taxon>
        <taxon>Chordata</taxon>
        <taxon>Craniata</taxon>
        <taxon>Vertebrata</taxon>
        <taxon>Euteleostomi</taxon>
        <taxon>Amphibia</taxon>
        <taxon>Batrachia</taxon>
        <taxon>Anura</taxon>
        <taxon>Neobatrachia</taxon>
        <taxon>Hyloidea</taxon>
        <taxon>Eleutherodactylidae</taxon>
        <taxon>Eleutherodactylinae</taxon>
        <taxon>Eleutherodactylus</taxon>
        <taxon>Eleutherodactylus</taxon>
    </lineage>
</organism>
<dbReference type="InterPro" id="IPR000198">
    <property type="entry name" value="RhoGAP_dom"/>
</dbReference>
<dbReference type="FunFam" id="1.10.555.10:FF:000003">
    <property type="entry name" value="Putative rho GTPase-activating protein 12"/>
    <property type="match status" value="1"/>
</dbReference>
<dbReference type="PROSITE" id="PS50238">
    <property type="entry name" value="RHOGAP"/>
    <property type="match status" value="1"/>
</dbReference>
<dbReference type="InterPro" id="IPR036020">
    <property type="entry name" value="WW_dom_sf"/>
</dbReference>
<dbReference type="Proteomes" id="UP000770717">
    <property type="component" value="Unassembled WGS sequence"/>
</dbReference>
<dbReference type="GO" id="GO:0007165">
    <property type="term" value="P:signal transduction"/>
    <property type="evidence" value="ECO:0007669"/>
    <property type="project" value="InterPro"/>
</dbReference>
<dbReference type="Gene3D" id="1.10.555.10">
    <property type="entry name" value="Rho GTPase activation protein"/>
    <property type="match status" value="1"/>
</dbReference>
<dbReference type="Pfam" id="PF00620">
    <property type="entry name" value="RhoGAP"/>
    <property type="match status" value="1"/>
</dbReference>
<feature type="non-terminal residue" evidence="6">
    <location>
        <position position="642"/>
    </location>
</feature>
<evidence type="ECO:0000259" key="3">
    <source>
        <dbReference type="PROSITE" id="PS50003"/>
    </source>
</evidence>
<gene>
    <name evidence="6" type="ORF">GDO78_019684</name>
</gene>
<feature type="compositionally biased region" description="Basic and acidic residues" evidence="2">
    <location>
        <begin position="402"/>
        <end position="420"/>
    </location>
</feature>
<accession>A0A8J6BGJ3</accession>
<name>A0A8J6BGJ3_ELECQ</name>
<evidence type="ECO:0000259" key="5">
    <source>
        <dbReference type="PROSITE" id="PS50238"/>
    </source>
</evidence>
<dbReference type="PANTHER" id="PTHR23176">
    <property type="entry name" value="RHO/RAC/CDC GTPASE-ACTIVATING PROTEIN"/>
    <property type="match status" value="1"/>
</dbReference>
<dbReference type="GO" id="GO:0005737">
    <property type="term" value="C:cytoplasm"/>
    <property type="evidence" value="ECO:0007669"/>
    <property type="project" value="TreeGrafter"/>
</dbReference>
<reference evidence="6" key="1">
    <citation type="thesis" date="2020" institute="ProQuest LLC" country="789 East Eisenhower Parkway, Ann Arbor, MI, USA">
        <title>Comparative Genomics and Chromosome Evolution.</title>
        <authorList>
            <person name="Mudd A.B."/>
        </authorList>
    </citation>
    <scope>NUCLEOTIDE SEQUENCE</scope>
    <source>
        <strain evidence="6">HN-11 Male</strain>
        <tissue evidence="6">Kidney and liver</tissue>
    </source>
</reference>
<dbReference type="Gene3D" id="2.20.70.10">
    <property type="match status" value="2"/>
</dbReference>
<dbReference type="InterPro" id="IPR001849">
    <property type="entry name" value="PH_domain"/>
</dbReference>
<feature type="domain" description="WW" evidence="4">
    <location>
        <begin position="31"/>
        <end position="65"/>
    </location>
</feature>
<dbReference type="SMART" id="SM00324">
    <property type="entry name" value="RhoGAP"/>
    <property type="match status" value="1"/>
</dbReference>
<dbReference type="PROSITE" id="PS50020">
    <property type="entry name" value="WW_DOMAIN_2"/>
    <property type="match status" value="3"/>
</dbReference>
<dbReference type="PROSITE" id="PS50003">
    <property type="entry name" value="PH_DOMAIN"/>
    <property type="match status" value="1"/>
</dbReference>
<evidence type="ECO:0000259" key="4">
    <source>
        <dbReference type="PROSITE" id="PS50020"/>
    </source>
</evidence>
<feature type="region of interest" description="Disordered" evidence="2">
    <location>
        <begin position="385"/>
        <end position="421"/>
    </location>
</feature>
<evidence type="ECO:0000256" key="2">
    <source>
        <dbReference type="SAM" id="MobiDB-lite"/>
    </source>
</evidence>
<dbReference type="CDD" id="cd13233">
    <property type="entry name" value="PH_ARHGAP9-like"/>
    <property type="match status" value="1"/>
</dbReference>
<dbReference type="EMBL" id="WNTK01004187">
    <property type="protein sequence ID" value="KAG9464599.1"/>
    <property type="molecule type" value="Genomic_DNA"/>
</dbReference>
<dbReference type="PROSITE" id="PS01159">
    <property type="entry name" value="WW_DOMAIN_1"/>
    <property type="match status" value="2"/>
</dbReference>
<dbReference type="AlphaFoldDB" id="A0A8J6BGJ3"/>
<feature type="region of interest" description="Disordered" evidence="2">
    <location>
        <begin position="111"/>
        <end position="144"/>
    </location>
</feature>
<proteinExistence type="predicted"/>
<dbReference type="PANTHER" id="PTHR23176:SF104">
    <property type="entry name" value="RHO GTPASE-ACTIVATING PROTEIN 27"/>
    <property type="match status" value="1"/>
</dbReference>
<feature type="domain" description="Rho-GAP" evidence="5">
    <location>
        <begin position="450"/>
        <end position="639"/>
    </location>
</feature>
<feature type="domain" description="WW" evidence="4">
    <location>
        <begin position="197"/>
        <end position="230"/>
    </location>
</feature>
<dbReference type="CDD" id="cd04403">
    <property type="entry name" value="RhoGAP_ARHGAP27_15_12_9"/>
    <property type="match status" value="1"/>
</dbReference>
<evidence type="ECO:0008006" key="8">
    <source>
        <dbReference type="Google" id="ProtNLM"/>
    </source>
</evidence>
<comment type="caution">
    <text evidence="6">The sequence shown here is derived from an EMBL/GenBank/DDBJ whole genome shotgun (WGS) entry which is preliminary data.</text>
</comment>
<evidence type="ECO:0000313" key="6">
    <source>
        <dbReference type="EMBL" id="KAG9464599.1"/>
    </source>
</evidence>
<dbReference type="InterPro" id="IPR001202">
    <property type="entry name" value="WW_dom"/>
</dbReference>
<dbReference type="SUPFAM" id="SSF50729">
    <property type="entry name" value="PH domain-like"/>
    <property type="match status" value="1"/>
</dbReference>
<dbReference type="SUPFAM" id="SSF51045">
    <property type="entry name" value="WW domain"/>
    <property type="match status" value="2"/>
</dbReference>
<dbReference type="Pfam" id="PF00169">
    <property type="entry name" value="PH"/>
    <property type="match status" value="1"/>
</dbReference>
<evidence type="ECO:0000256" key="1">
    <source>
        <dbReference type="ARBA" id="ARBA00022468"/>
    </source>
</evidence>